<organism evidence="3 4">
    <name type="scientific">Cucumis melo var. makuwa</name>
    <name type="common">Oriental melon</name>
    <dbReference type="NCBI Taxonomy" id="1194695"/>
    <lineage>
        <taxon>Eukaryota</taxon>
        <taxon>Viridiplantae</taxon>
        <taxon>Streptophyta</taxon>
        <taxon>Embryophyta</taxon>
        <taxon>Tracheophyta</taxon>
        <taxon>Spermatophyta</taxon>
        <taxon>Magnoliopsida</taxon>
        <taxon>eudicotyledons</taxon>
        <taxon>Gunneridae</taxon>
        <taxon>Pentapetalae</taxon>
        <taxon>rosids</taxon>
        <taxon>fabids</taxon>
        <taxon>Cucurbitales</taxon>
        <taxon>Cucurbitaceae</taxon>
        <taxon>Benincaseae</taxon>
        <taxon>Cucumis</taxon>
    </lineage>
</organism>
<protein>
    <submittedName>
        <fullName evidence="3">Uncharacterized protein</fullName>
    </submittedName>
</protein>
<feature type="region of interest" description="Disordered" evidence="2">
    <location>
        <begin position="241"/>
        <end position="261"/>
    </location>
</feature>
<dbReference type="OrthoDB" id="1723222at2759"/>
<evidence type="ECO:0000313" key="3">
    <source>
        <dbReference type="EMBL" id="KAA0064129.1"/>
    </source>
</evidence>
<evidence type="ECO:0000256" key="2">
    <source>
        <dbReference type="SAM" id="MobiDB-lite"/>
    </source>
</evidence>
<feature type="coiled-coil region" evidence="1">
    <location>
        <begin position="306"/>
        <end position="333"/>
    </location>
</feature>
<dbReference type="EMBL" id="SSTE01001908">
    <property type="protein sequence ID" value="KAA0064129.1"/>
    <property type="molecule type" value="Genomic_DNA"/>
</dbReference>
<name>A0A5A7VF20_CUCMM</name>
<accession>A0A5A7VF20</accession>
<sequence length="411" mass="47691">MLNFDHHAADELMLLQLNELQKWCSEAYENTKIYKEKAKTWHDHRIHKHELGLGKKVLLFKSHLRLLPGKLYSRWSRSFVVRMAFHMTKITSKFPSTRKGVGRYKFDGQVSSSEIVVREENKKVVLNLLKGRQRLHEEEEKNNEAEKMKRAFGWKKFCVGESKVKLDVINKYNDTEYHPTNLYATIEGEKIYFNAEMINELRHHIMGHAPLNGGLKGCQAIFLHDGESLLEALLFPHHATAKKASETSSSPSKERDLKESFRESEGKDIYDFIGSTVAKRTFDYFEQVLYEQTINSMKHDAMTTLMEKVQVENSKLKQLLTEQQKQVAKIMANQDQLSSTVSNLTCVVIMNFEMTWKMGVQRDKQFKASIEYTHAVFAQRMPSPFISPEIESLYPLIQPVNLGYPDPHQDN</sequence>
<feature type="compositionally biased region" description="Basic and acidic residues" evidence="2">
    <location>
        <begin position="252"/>
        <end position="261"/>
    </location>
</feature>
<proteinExistence type="predicted"/>
<dbReference type="AlphaFoldDB" id="A0A5A7VF20"/>
<gene>
    <name evidence="3" type="ORF">E6C27_scaffold548G00430</name>
</gene>
<comment type="caution">
    <text evidence="3">The sequence shown here is derived from an EMBL/GenBank/DDBJ whole genome shotgun (WGS) entry which is preliminary data.</text>
</comment>
<evidence type="ECO:0000313" key="4">
    <source>
        <dbReference type="Proteomes" id="UP000321393"/>
    </source>
</evidence>
<reference evidence="3 4" key="1">
    <citation type="submission" date="2019-08" db="EMBL/GenBank/DDBJ databases">
        <title>Draft genome sequences of two oriental melons (Cucumis melo L. var makuwa).</title>
        <authorList>
            <person name="Kwon S.-Y."/>
        </authorList>
    </citation>
    <scope>NUCLEOTIDE SEQUENCE [LARGE SCALE GENOMIC DNA]</scope>
    <source>
        <strain evidence="4">cv. SW 3</strain>
        <tissue evidence="3">Leaf</tissue>
    </source>
</reference>
<evidence type="ECO:0000256" key="1">
    <source>
        <dbReference type="SAM" id="Coils"/>
    </source>
</evidence>
<keyword evidence="1" id="KW-0175">Coiled coil</keyword>
<dbReference type="Proteomes" id="UP000321393">
    <property type="component" value="Unassembled WGS sequence"/>
</dbReference>